<gene>
    <name evidence="2" type="ORF">NCTC9783_03366</name>
</gene>
<accession>A0A380AVY3</accession>
<dbReference type="Proteomes" id="UP000254880">
    <property type="component" value="Unassembled WGS sequence"/>
</dbReference>
<organism evidence="2 3">
    <name type="scientific">Shigella flexneri</name>
    <dbReference type="NCBI Taxonomy" id="623"/>
    <lineage>
        <taxon>Bacteria</taxon>
        <taxon>Pseudomonadati</taxon>
        <taxon>Pseudomonadota</taxon>
        <taxon>Gammaproteobacteria</taxon>
        <taxon>Enterobacterales</taxon>
        <taxon>Enterobacteriaceae</taxon>
        <taxon>Shigella</taxon>
    </lineage>
</organism>
<evidence type="ECO:0000256" key="1">
    <source>
        <dbReference type="SAM" id="MobiDB-lite"/>
    </source>
</evidence>
<reference evidence="2 3" key="1">
    <citation type="submission" date="2018-06" db="EMBL/GenBank/DDBJ databases">
        <authorList>
            <consortium name="Pathogen Informatics"/>
            <person name="Doyle S."/>
        </authorList>
    </citation>
    <scope>NUCLEOTIDE SEQUENCE [LARGE SCALE GENOMIC DNA]</scope>
    <source>
        <strain evidence="2 3">NCTC9783</strain>
    </source>
</reference>
<name>A0A380AVY3_SHIFL</name>
<protein>
    <submittedName>
        <fullName evidence="2">Uncharacterized protein</fullName>
    </submittedName>
</protein>
<dbReference type="AlphaFoldDB" id="A0A380AVY3"/>
<proteinExistence type="predicted"/>
<sequence>MQGDTNDSPQENRDKNTFGKGFALLIRFENPP</sequence>
<evidence type="ECO:0000313" key="2">
    <source>
        <dbReference type="EMBL" id="SUI87730.1"/>
    </source>
</evidence>
<evidence type="ECO:0000313" key="3">
    <source>
        <dbReference type="Proteomes" id="UP000254880"/>
    </source>
</evidence>
<dbReference type="EMBL" id="UGYT01000001">
    <property type="protein sequence ID" value="SUI87730.1"/>
    <property type="molecule type" value="Genomic_DNA"/>
</dbReference>
<feature type="region of interest" description="Disordered" evidence="1">
    <location>
        <begin position="1"/>
        <end position="22"/>
    </location>
</feature>